<dbReference type="PROSITE" id="PS50064">
    <property type="entry name" value="ZF_PARP_2"/>
    <property type="match status" value="1"/>
</dbReference>
<dbReference type="Proteomes" id="UP000275408">
    <property type="component" value="Unassembled WGS sequence"/>
</dbReference>
<reference evidence="5 6" key="1">
    <citation type="journal article" date="2018" name="Sci. Rep.">
        <title>Comparative analysis of the Pocillopora damicornis genome highlights role of immune system in coral evolution.</title>
        <authorList>
            <person name="Cunning R."/>
            <person name="Bay R.A."/>
            <person name="Gillette P."/>
            <person name="Baker A.C."/>
            <person name="Traylor-Knowles N."/>
        </authorList>
    </citation>
    <scope>NUCLEOTIDE SEQUENCE [LARGE SCALE GENOMIC DNA]</scope>
    <source>
        <strain evidence="5">RSMAS</strain>
        <tissue evidence="5">Whole animal</tissue>
    </source>
</reference>
<dbReference type="GO" id="GO:0003677">
    <property type="term" value="F:DNA binding"/>
    <property type="evidence" value="ECO:0007669"/>
    <property type="project" value="InterPro"/>
</dbReference>
<evidence type="ECO:0000256" key="1">
    <source>
        <dbReference type="ARBA" id="ARBA00022723"/>
    </source>
</evidence>
<evidence type="ECO:0000256" key="2">
    <source>
        <dbReference type="ARBA" id="ARBA00022833"/>
    </source>
</evidence>
<evidence type="ECO:0000256" key="3">
    <source>
        <dbReference type="SAM" id="MobiDB-lite"/>
    </source>
</evidence>
<keyword evidence="6" id="KW-1185">Reference proteome</keyword>
<feature type="non-terminal residue" evidence="5">
    <location>
        <position position="1"/>
    </location>
</feature>
<dbReference type="InterPro" id="IPR001510">
    <property type="entry name" value="Znf_PARP"/>
</dbReference>
<dbReference type="SUPFAM" id="SSF57716">
    <property type="entry name" value="Glucocorticoid receptor-like (DNA-binding domain)"/>
    <property type="match status" value="1"/>
</dbReference>
<organism evidence="5 6">
    <name type="scientific">Pocillopora damicornis</name>
    <name type="common">Cauliflower coral</name>
    <name type="synonym">Millepora damicornis</name>
    <dbReference type="NCBI Taxonomy" id="46731"/>
    <lineage>
        <taxon>Eukaryota</taxon>
        <taxon>Metazoa</taxon>
        <taxon>Cnidaria</taxon>
        <taxon>Anthozoa</taxon>
        <taxon>Hexacorallia</taxon>
        <taxon>Scleractinia</taxon>
        <taxon>Astrocoeniina</taxon>
        <taxon>Pocilloporidae</taxon>
        <taxon>Pocillopora</taxon>
    </lineage>
</organism>
<name>A0A3M6TAP3_POCDA</name>
<evidence type="ECO:0000259" key="4">
    <source>
        <dbReference type="PROSITE" id="PS50064"/>
    </source>
</evidence>
<feature type="region of interest" description="Disordered" evidence="3">
    <location>
        <begin position="103"/>
        <end position="146"/>
    </location>
</feature>
<dbReference type="GO" id="GO:0008270">
    <property type="term" value="F:zinc ion binding"/>
    <property type="evidence" value="ECO:0007669"/>
    <property type="project" value="InterPro"/>
</dbReference>
<comment type="caution">
    <text evidence="5">The sequence shown here is derived from an EMBL/GenBank/DDBJ whole genome shotgun (WGS) entry which is preliminary data.</text>
</comment>
<dbReference type="AlphaFoldDB" id="A0A3M6TAP3"/>
<accession>A0A3M6TAP3</accession>
<sequence>LLNRFLTWTTGTQEHRTTSTEREDKLKPLVQQTTLFKKEATRLVKFEFQKLMDLDHLTFPWATCLKWLVLDNTINKVAEEVLSPEELEERQLKIQEMSKEAKKKNGKKIVPVSSTSDSESEDGESESVQEIPRFSLPSSLGPSLRKSVDREGLCSILGGEEGQNISARESDYNDYSYGVEYARSGRALCRTCDSLIPNRQKYYHHLECYLPPEHVTFERLSISSDLSRADRRLVTARLRER</sequence>
<proteinExistence type="predicted"/>
<evidence type="ECO:0000313" key="6">
    <source>
        <dbReference type="Proteomes" id="UP000275408"/>
    </source>
</evidence>
<protein>
    <recommendedName>
        <fullName evidence="4">PARP-type domain-containing protein</fullName>
    </recommendedName>
</protein>
<keyword evidence="1" id="KW-0479">Metal-binding</keyword>
<evidence type="ECO:0000313" key="5">
    <source>
        <dbReference type="EMBL" id="RMX38460.1"/>
    </source>
</evidence>
<dbReference type="EMBL" id="RCHS01003996">
    <property type="protein sequence ID" value="RMX38460.1"/>
    <property type="molecule type" value="Genomic_DNA"/>
</dbReference>
<keyword evidence="2" id="KW-0862">Zinc</keyword>
<feature type="compositionally biased region" description="Acidic residues" evidence="3">
    <location>
        <begin position="118"/>
        <end position="127"/>
    </location>
</feature>
<gene>
    <name evidence="5" type="ORF">pdam_00016793</name>
</gene>
<feature type="domain" description="PARP-type" evidence="4">
    <location>
        <begin position="177"/>
        <end position="197"/>
    </location>
</feature>